<evidence type="ECO:0000313" key="2">
    <source>
        <dbReference type="EMBL" id="MDR7091666.1"/>
    </source>
</evidence>
<dbReference type="Gene3D" id="3.20.20.100">
    <property type="entry name" value="NADP-dependent oxidoreductase domain"/>
    <property type="match status" value="1"/>
</dbReference>
<dbReference type="InterPro" id="IPR020471">
    <property type="entry name" value="AKR"/>
</dbReference>
<organism evidence="2 3">
    <name type="scientific">Cellvibrio fibrivorans</name>
    <dbReference type="NCBI Taxonomy" id="126350"/>
    <lineage>
        <taxon>Bacteria</taxon>
        <taxon>Pseudomonadati</taxon>
        <taxon>Pseudomonadota</taxon>
        <taxon>Gammaproteobacteria</taxon>
        <taxon>Cellvibrionales</taxon>
        <taxon>Cellvibrionaceae</taxon>
        <taxon>Cellvibrio</taxon>
    </lineage>
</organism>
<dbReference type="PANTHER" id="PTHR42686:SF1">
    <property type="entry name" value="GH17980P-RELATED"/>
    <property type="match status" value="1"/>
</dbReference>
<sequence length="332" mass="35458">MSLLGFGAAPIGNLYHPLTDAQANSAVQSALDSGIRYFDTAPHYGFGLSETRLGAALAKTAVTEPVIVSTKVGRLLVPSTSKASMRHGFADAPPLEPQFDYSYDGVMRSFDASLKRLQRTHVDVLLAHDLGPLTHGADHPARFREFMEGGYRAMSELKAAGQVTAIGLGTNEWQICEAALKHGDFDGFLLAGRYTLLEQGACETFLPLCARRGASVILGGPFNSGILATGVKGADIASGKIPLHYNYEAAPQAIIDRVAQIESVCEEFAVPLAAAALQFPAAHPQICSVLAGLASEAQVQQSLVWMNTPIPEELWQRLRECELLHPAAPIPA</sequence>
<dbReference type="GO" id="GO:0047834">
    <property type="term" value="F:D-threo-aldose 1-dehydrogenase activity"/>
    <property type="evidence" value="ECO:0007669"/>
    <property type="project" value="UniProtKB-EC"/>
</dbReference>
<dbReference type="Pfam" id="PF00248">
    <property type="entry name" value="Aldo_ket_red"/>
    <property type="match status" value="1"/>
</dbReference>
<feature type="domain" description="NADP-dependent oxidoreductase" evidence="1">
    <location>
        <begin position="4"/>
        <end position="321"/>
    </location>
</feature>
<dbReference type="EMBL" id="JAVDVX010000007">
    <property type="protein sequence ID" value="MDR7091666.1"/>
    <property type="molecule type" value="Genomic_DNA"/>
</dbReference>
<evidence type="ECO:0000259" key="1">
    <source>
        <dbReference type="Pfam" id="PF00248"/>
    </source>
</evidence>
<dbReference type="Proteomes" id="UP001253595">
    <property type="component" value="Unassembled WGS sequence"/>
</dbReference>
<gene>
    <name evidence="2" type="ORF">J2X05_003701</name>
</gene>
<keyword evidence="2" id="KW-0560">Oxidoreductase</keyword>
<name>A0ABU1V2I8_9GAMM</name>
<dbReference type="PANTHER" id="PTHR42686">
    <property type="entry name" value="GH17980P-RELATED"/>
    <property type="match status" value="1"/>
</dbReference>
<dbReference type="InterPro" id="IPR036812">
    <property type="entry name" value="NAD(P)_OxRdtase_dom_sf"/>
</dbReference>
<dbReference type="EC" id="1.1.1.122" evidence="2"/>
<dbReference type="RefSeq" id="WP_310075199.1">
    <property type="nucleotide sequence ID" value="NZ_JAVDVX010000007.1"/>
</dbReference>
<comment type="caution">
    <text evidence="2">The sequence shown here is derived from an EMBL/GenBank/DDBJ whole genome shotgun (WGS) entry which is preliminary data.</text>
</comment>
<protein>
    <submittedName>
        <fullName evidence="2">D-threo-aldose 1-dehydrogenase</fullName>
        <ecNumber evidence="2">1.1.1.122</ecNumber>
    </submittedName>
</protein>
<reference evidence="2 3" key="1">
    <citation type="submission" date="2023-07" db="EMBL/GenBank/DDBJ databases">
        <title>Sorghum-associated microbial communities from plants grown in Nebraska, USA.</title>
        <authorList>
            <person name="Schachtman D."/>
        </authorList>
    </citation>
    <scope>NUCLEOTIDE SEQUENCE [LARGE SCALE GENOMIC DNA]</scope>
    <source>
        <strain evidence="2 3">BE190</strain>
    </source>
</reference>
<keyword evidence="3" id="KW-1185">Reference proteome</keyword>
<dbReference type="SUPFAM" id="SSF51430">
    <property type="entry name" value="NAD(P)-linked oxidoreductase"/>
    <property type="match status" value="1"/>
</dbReference>
<evidence type="ECO:0000313" key="3">
    <source>
        <dbReference type="Proteomes" id="UP001253595"/>
    </source>
</evidence>
<dbReference type="InterPro" id="IPR023210">
    <property type="entry name" value="NADP_OxRdtase_dom"/>
</dbReference>
<accession>A0ABU1V2I8</accession>
<proteinExistence type="predicted"/>